<feature type="compositionally biased region" description="Polar residues" evidence="1">
    <location>
        <begin position="33"/>
        <end position="43"/>
    </location>
</feature>
<evidence type="ECO:0000313" key="2">
    <source>
        <dbReference type="EMBL" id="KAJ1348465.1"/>
    </source>
</evidence>
<feature type="region of interest" description="Disordered" evidence="1">
    <location>
        <begin position="33"/>
        <end position="87"/>
    </location>
</feature>
<evidence type="ECO:0000313" key="3">
    <source>
        <dbReference type="Proteomes" id="UP001196413"/>
    </source>
</evidence>
<organism evidence="2 3">
    <name type="scientific">Parelaphostrongylus tenuis</name>
    <name type="common">Meningeal worm</name>
    <dbReference type="NCBI Taxonomy" id="148309"/>
    <lineage>
        <taxon>Eukaryota</taxon>
        <taxon>Metazoa</taxon>
        <taxon>Ecdysozoa</taxon>
        <taxon>Nematoda</taxon>
        <taxon>Chromadorea</taxon>
        <taxon>Rhabditida</taxon>
        <taxon>Rhabditina</taxon>
        <taxon>Rhabditomorpha</taxon>
        <taxon>Strongyloidea</taxon>
        <taxon>Metastrongylidae</taxon>
        <taxon>Parelaphostrongylus</taxon>
    </lineage>
</organism>
<dbReference type="AlphaFoldDB" id="A0AAD5LXV2"/>
<proteinExistence type="predicted"/>
<dbReference type="EMBL" id="JAHQIW010000510">
    <property type="protein sequence ID" value="KAJ1348465.1"/>
    <property type="molecule type" value="Genomic_DNA"/>
</dbReference>
<comment type="caution">
    <text evidence="2">The sequence shown here is derived from an EMBL/GenBank/DDBJ whole genome shotgun (WGS) entry which is preliminary data.</text>
</comment>
<dbReference type="Proteomes" id="UP001196413">
    <property type="component" value="Unassembled WGS sequence"/>
</dbReference>
<reference evidence="2" key="1">
    <citation type="submission" date="2021-06" db="EMBL/GenBank/DDBJ databases">
        <title>Parelaphostrongylus tenuis whole genome reference sequence.</title>
        <authorList>
            <person name="Garwood T.J."/>
            <person name="Larsen P.A."/>
            <person name="Fountain-Jones N.M."/>
            <person name="Garbe J.R."/>
            <person name="Macchietto M.G."/>
            <person name="Kania S.A."/>
            <person name="Gerhold R.W."/>
            <person name="Richards J.E."/>
            <person name="Wolf T.M."/>
        </authorList>
    </citation>
    <scope>NUCLEOTIDE SEQUENCE</scope>
    <source>
        <strain evidence="2">MNPRO001-30</strain>
        <tissue evidence="2">Meninges</tissue>
    </source>
</reference>
<sequence>MFMTDCREHVWNKDMVRTPSLLSEIFQRTKIHTVSRQTGSSPLGQDEEPSGMQSDGDRASSDFFDDESNAERFKEAVNQSGNDRKPS</sequence>
<gene>
    <name evidence="2" type="ORF">KIN20_003767</name>
</gene>
<accession>A0AAD5LXV2</accession>
<keyword evidence="3" id="KW-1185">Reference proteome</keyword>
<evidence type="ECO:0000256" key="1">
    <source>
        <dbReference type="SAM" id="MobiDB-lite"/>
    </source>
</evidence>
<name>A0AAD5LXV2_PARTN</name>
<protein>
    <submittedName>
        <fullName evidence="2">Uncharacterized protein</fullName>
    </submittedName>
</protein>